<accession>A0A0H2UAX9</accession>
<dbReference type="InterPro" id="IPR055334">
    <property type="entry name" value="PEX8-like"/>
</dbReference>
<dbReference type="VEuPathDB" id="FungiDB:MAPG_12085"/>
<organism evidence="1">
    <name type="scientific">Magnaporthiopsis poae (strain ATCC 64411 / 73-15)</name>
    <name type="common">Kentucky bluegrass fungus</name>
    <name type="synonym">Magnaporthe poae</name>
    <dbReference type="NCBI Taxonomy" id="644358"/>
    <lineage>
        <taxon>Eukaryota</taxon>
        <taxon>Fungi</taxon>
        <taxon>Dikarya</taxon>
        <taxon>Ascomycota</taxon>
        <taxon>Pezizomycotina</taxon>
        <taxon>Sordariomycetes</taxon>
        <taxon>Sordariomycetidae</taxon>
        <taxon>Magnaporthales</taxon>
        <taxon>Magnaporthaceae</taxon>
        <taxon>Magnaporthiopsis</taxon>
    </lineage>
</organism>
<sequence length="411" mass="44340">MTTPIDNYLRDVLGMLRDVHDEANTENVLNWATNLLATLQAPYNISLLTTELLSSPAVWNRPTAPPLATCMRLLAMFRSAAAHFHAKYLEYLSRPPYTCPEHISSDLWANAVSRGLHHQPERWKHLFVLTGVLAGLQDAGARDSLIDTTGQVEVAVANATRLALAEVGAMTDADHASLAEAAITLAVAHACPRLLDTPAQLELGLDDLVPVILKSVFSHPEGLQDCAFMGDMGADAGFDAAGRFDWPQTSRSFRDLKLVAANPLVVALGPVARVLALAVLHTGSIAAITRVRNDLVALAVRIANIWGSNRLSIMEHDPARVSPATQEHALPILFTLQRNILFACAVVMRAIVVRAIGDNRLNTRDIAAMPMHVFHALSFISSRAGNDKFDAYKSTYLAAGDLLATCPGASA</sequence>
<dbReference type="OrthoDB" id="2357318at2759"/>
<dbReference type="PANTHER" id="PTHR39214">
    <property type="entry name" value="MICROBODY (PEROXISOME) BIOGENESIS PROTEIN PEROXIN 8 (EUROFUNG)"/>
    <property type="match status" value="1"/>
</dbReference>
<reference evidence="1" key="2">
    <citation type="submission" date="2011-03" db="EMBL/GenBank/DDBJ databases">
        <title>Annotation of Magnaporthe poae ATCC 64411.</title>
        <authorList>
            <person name="Ma L.-J."/>
            <person name="Dead R."/>
            <person name="Young S.K."/>
            <person name="Zeng Q."/>
            <person name="Gargeya S."/>
            <person name="Fitzgerald M."/>
            <person name="Haas B."/>
            <person name="Abouelleil A."/>
            <person name="Alvarado L."/>
            <person name="Arachchi H.M."/>
            <person name="Berlin A."/>
            <person name="Brown A."/>
            <person name="Chapman S.B."/>
            <person name="Chen Z."/>
            <person name="Dunbar C."/>
            <person name="Freedman E."/>
            <person name="Gearin G."/>
            <person name="Gellesch M."/>
            <person name="Goldberg J."/>
            <person name="Griggs A."/>
            <person name="Gujja S."/>
            <person name="Heiman D."/>
            <person name="Howarth C."/>
            <person name="Larson L."/>
            <person name="Lui A."/>
            <person name="MacDonald P.J.P."/>
            <person name="Mehta T."/>
            <person name="Montmayeur A."/>
            <person name="Murphy C."/>
            <person name="Neiman D."/>
            <person name="Pearson M."/>
            <person name="Priest M."/>
            <person name="Roberts A."/>
            <person name="Saif S."/>
            <person name="Shea T."/>
            <person name="Shenoy N."/>
            <person name="Sisk P."/>
            <person name="Stolte C."/>
            <person name="Sykes S."/>
            <person name="Yandava C."/>
            <person name="Wortman J."/>
            <person name="Nusbaum C."/>
            <person name="Birren B."/>
        </authorList>
    </citation>
    <scope>NUCLEOTIDE SEQUENCE</scope>
    <source>
        <strain evidence="1">ATCC 64411</strain>
    </source>
</reference>
<reference evidence="1" key="1">
    <citation type="submission" date="2010-05" db="EMBL/GenBank/DDBJ databases">
        <title>The Genome Sequence of Magnaporthe poae strain ATCC 64411.</title>
        <authorList>
            <consortium name="The Broad Institute Genome Sequencing Platform"/>
            <consortium name="Broad Institute Genome Sequencing Center for Infectious Disease"/>
            <person name="Ma L.-J."/>
            <person name="Dead R."/>
            <person name="Young S."/>
            <person name="Zeng Q."/>
            <person name="Koehrsen M."/>
            <person name="Alvarado L."/>
            <person name="Berlin A."/>
            <person name="Chapman S.B."/>
            <person name="Chen Z."/>
            <person name="Freedman E."/>
            <person name="Gellesch M."/>
            <person name="Goldberg J."/>
            <person name="Griggs A."/>
            <person name="Gujja S."/>
            <person name="Heilman E.R."/>
            <person name="Heiman D."/>
            <person name="Hepburn T."/>
            <person name="Howarth C."/>
            <person name="Jen D."/>
            <person name="Larson L."/>
            <person name="Mehta T."/>
            <person name="Neiman D."/>
            <person name="Pearson M."/>
            <person name="Roberts A."/>
            <person name="Saif S."/>
            <person name="Shea T."/>
            <person name="Shenoy N."/>
            <person name="Sisk P."/>
            <person name="Stolte C."/>
            <person name="Sykes S."/>
            <person name="Walk T."/>
            <person name="White J."/>
            <person name="Yandava C."/>
            <person name="Haas B."/>
            <person name="Nusbaum C."/>
            <person name="Birren B."/>
        </authorList>
    </citation>
    <scope>NUCLEOTIDE SEQUENCE</scope>
    <source>
        <strain evidence="1">ATCC 64411</strain>
    </source>
</reference>
<protein>
    <submittedName>
        <fullName evidence="1">Peroxin 8</fullName>
    </submittedName>
</protein>
<dbReference type="PANTHER" id="PTHR39214:SF1">
    <property type="entry name" value="MICROBODY (PEROXISOME) BIOGENESIS PROTEIN PEROXIN 8 (EUROFUNG)"/>
    <property type="match status" value="1"/>
</dbReference>
<name>A0A0H2UAX9_MAGP6</name>
<dbReference type="Pfam" id="PF26001">
    <property type="entry name" value="Pex8"/>
    <property type="match status" value="1"/>
</dbReference>
<feature type="non-terminal residue" evidence="1">
    <location>
        <position position="411"/>
    </location>
</feature>
<dbReference type="EMBL" id="GL877119">
    <property type="protein sequence ID" value="KLU93147.1"/>
    <property type="molecule type" value="Genomic_DNA"/>
</dbReference>
<gene>
    <name evidence="1" type="ORF">MAPG_12085</name>
</gene>
<dbReference type="AlphaFoldDB" id="A0A0H2UAX9"/>
<evidence type="ECO:0000313" key="1">
    <source>
        <dbReference type="EMBL" id="KLU93147.1"/>
    </source>
</evidence>
<proteinExistence type="predicted"/>